<protein>
    <submittedName>
        <fullName evidence="1">Uncharacterized protein</fullName>
    </submittedName>
</protein>
<proteinExistence type="predicted"/>
<dbReference type="HOGENOM" id="CLU_2258700_0_0_5"/>
<dbReference type="OrthoDB" id="8480514at2"/>
<accession>Q11BQ5</accession>
<evidence type="ECO:0000313" key="1">
    <source>
        <dbReference type="EMBL" id="ABG65170.1"/>
    </source>
</evidence>
<gene>
    <name evidence="1" type="ordered locus">Meso_3803</name>
</gene>
<dbReference type="STRING" id="266779.Meso_3803"/>
<dbReference type="EMBL" id="CP000390">
    <property type="protein sequence ID" value="ABG65170.1"/>
    <property type="molecule type" value="Genomic_DNA"/>
</dbReference>
<organism evidence="1">
    <name type="scientific">Chelativorans sp. (strain BNC1)</name>
    <dbReference type="NCBI Taxonomy" id="266779"/>
    <lineage>
        <taxon>Bacteria</taxon>
        <taxon>Pseudomonadati</taxon>
        <taxon>Pseudomonadota</taxon>
        <taxon>Alphaproteobacteria</taxon>
        <taxon>Hyphomicrobiales</taxon>
        <taxon>Phyllobacteriaceae</taxon>
        <taxon>Chelativorans</taxon>
    </lineage>
</organism>
<reference evidence="1" key="1">
    <citation type="submission" date="2006-06" db="EMBL/GenBank/DDBJ databases">
        <title>Complete sequence of chromosome of Chelativorans sp. BNC1.</title>
        <authorList>
            <consortium name="US DOE Joint Genome Institute"/>
            <person name="Copeland A."/>
            <person name="Lucas S."/>
            <person name="Lapidus A."/>
            <person name="Barry K."/>
            <person name="Detter J.C."/>
            <person name="Glavina del Rio T."/>
            <person name="Hammon N."/>
            <person name="Israni S."/>
            <person name="Dalin E."/>
            <person name="Tice H."/>
            <person name="Pitluck S."/>
            <person name="Chertkov O."/>
            <person name="Brettin T."/>
            <person name="Bruce D."/>
            <person name="Han C."/>
            <person name="Tapia R."/>
            <person name="Gilna P."/>
            <person name="Schmutz J."/>
            <person name="Larimer F."/>
            <person name="Land M."/>
            <person name="Hauser L."/>
            <person name="Kyrpides N."/>
            <person name="Mikhailova N."/>
            <person name="Richardson P."/>
        </authorList>
    </citation>
    <scope>NUCLEOTIDE SEQUENCE</scope>
    <source>
        <strain evidence="1">BNC1</strain>
    </source>
</reference>
<name>Q11BQ5_CHESB</name>
<dbReference type="AlphaFoldDB" id="Q11BQ5"/>
<dbReference type="KEGG" id="mes:Meso_3803"/>
<sequence length="103" mass="12062">MDATRKNHHQRSGTRFSKDGRTVFVWLRVDRRKYEFARSWALHHADADPDGTAEDQLEGYLNMALMEHMDEMDWRGSPEIEAYYRGLPNYGKPVGDSDDEIPF</sequence>